<evidence type="ECO:0000259" key="16">
    <source>
        <dbReference type="PROSITE" id="PS50109"/>
    </source>
</evidence>
<keyword evidence="4" id="KW-1003">Cell membrane</keyword>
<dbReference type="SMART" id="SM00387">
    <property type="entry name" value="HATPase_c"/>
    <property type="match status" value="1"/>
</dbReference>
<keyword evidence="19" id="KW-1185">Reference proteome</keyword>
<dbReference type="SUPFAM" id="SSF55874">
    <property type="entry name" value="ATPase domain of HSP90 chaperone/DNA topoisomerase II/histidine kinase"/>
    <property type="match status" value="1"/>
</dbReference>
<feature type="transmembrane region" description="Helical" evidence="15">
    <location>
        <begin position="20"/>
        <end position="38"/>
    </location>
</feature>
<gene>
    <name evidence="18" type="ORF">FDP22_02540</name>
</gene>
<reference evidence="18 19" key="1">
    <citation type="submission" date="2019-06" db="EMBL/GenBank/DDBJ databases">
        <title>Genome sequence of Rhodobacteraceae bacterium D4M1.</title>
        <authorList>
            <person name="Cao J."/>
        </authorList>
    </citation>
    <scope>NUCLEOTIDE SEQUENCE [LARGE SCALE GENOMIC DNA]</scope>
    <source>
        <strain evidence="18 19">D4M1</strain>
    </source>
</reference>
<evidence type="ECO:0000256" key="7">
    <source>
        <dbReference type="ARBA" id="ARBA00022679"/>
    </source>
</evidence>
<dbReference type="PRINTS" id="PR00344">
    <property type="entry name" value="BCTRLSENSOR"/>
</dbReference>
<keyword evidence="11" id="KW-0067">ATP-binding</keyword>
<dbReference type="CDD" id="cd06225">
    <property type="entry name" value="HAMP"/>
    <property type="match status" value="1"/>
</dbReference>
<dbReference type="InterPro" id="IPR036097">
    <property type="entry name" value="HisK_dim/P_sf"/>
</dbReference>
<evidence type="ECO:0000256" key="11">
    <source>
        <dbReference type="ARBA" id="ARBA00022840"/>
    </source>
</evidence>
<dbReference type="SUPFAM" id="SSF47384">
    <property type="entry name" value="Homodimeric domain of signal transducing histidine kinase"/>
    <property type="match status" value="1"/>
</dbReference>
<keyword evidence="13" id="KW-0902">Two-component regulatory system</keyword>
<dbReference type="InterPro" id="IPR003660">
    <property type="entry name" value="HAMP_dom"/>
</dbReference>
<dbReference type="Proteomes" id="UP000305888">
    <property type="component" value="Chromosome"/>
</dbReference>
<organism evidence="18 19">
    <name type="scientific">Paroceanicella profunda</name>
    <dbReference type="NCBI Taxonomy" id="2579971"/>
    <lineage>
        <taxon>Bacteria</taxon>
        <taxon>Pseudomonadati</taxon>
        <taxon>Pseudomonadota</taxon>
        <taxon>Alphaproteobacteria</taxon>
        <taxon>Rhodobacterales</taxon>
        <taxon>Paracoccaceae</taxon>
        <taxon>Paroceanicella</taxon>
    </lineage>
</organism>
<evidence type="ECO:0000256" key="12">
    <source>
        <dbReference type="ARBA" id="ARBA00022989"/>
    </source>
</evidence>
<dbReference type="InterPro" id="IPR003661">
    <property type="entry name" value="HisK_dim/P_dom"/>
</dbReference>
<feature type="domain" description="Histidine kinase" evidence="16">
    <location>
        <begin position="241"/>
        <end position="443"/>
    </location>
</feature>
<dbReference type="EMBL" id="CP040818">
    <property type="protein sequence ID" value="QDL90764.1"/>
    <property type="molecule type" value="Genomic_DNA"/>
</dbReference>
<sequence length="443" mass="48583">MKLPWLKRYLPRSLFSRTLLIFAVPIITVQLVVTVLFIQRHYAGVTEQMTQAVAVELIYAAETVEAAPDAEEAQKRLDALAIPLGLFLTLEDGTIRQRDSVAFYDVSGSALVDTLADRIQRPLAIDINSDDKVVFVRIQTQKGVLAAEVPRRRMVASNPHLLLVWMLVTSAVLSAIAVLFLRNQVKPIRQLAHAAEEFGKGRTVRFRPAGAEEIRRAGAAFLSMRARIERQIDQRTRMLSGVSHDLRTPLTRMKLALAVADPGLEVEELGRDVDEMERMLEGFLAFARGEGAEEAEETDPIAIAELIGSDTRRTGRSIAVASTSDTPQNGLVLLRPVAVKRSVQNLVDNALTYGGQVALAVRLLPKFVEFIVEDDGPGIDEAAREEAMRPFVRLDRARNQDAGGGVGLGLSIAMDVARSHGGTLELGHSDRLGGLRAVLRLPR</sequence>
<dbReference type="PANTHER" id="PTHR44936">
    <property type="entry name" value="SENSOR PROTEIN CREC"/>
    <property type="match status" value="1"/>
</dbReference>
<dbReference type="AlphaFoldDB" id="A0A5B8FU32"/>
<evidence type="ECO:0000256" key="5">
    <source>
        <dbReference type="ARBA" id="ARBA00022519"/>
    </source>
</evidence>
<keyword evidence="8 15" id="KW-0812">Transmembrane</keyword>
<dbReference type="GO" id="GO:0005886">
    <property type="term" value="C:plasma membrane"/>
    <property type="evidence" value="ECO:0007669"/>
    <property type="project" value="UniProtKB-SubCell"/>
</dbReference>
<evidence type="ECO:0000256" key="8">
    <source>
        <dbReference type="ARBA" id="ARBA00022692"/>
    </source>
</evidence>
<comment type="catalytic activity">
    <reaction evidence="1">
        <text>ATP + protein L-histidine = ADP + protein N-phospho-L-histidine.</text>
        <dbReference type="EC" id="2.7.13.3"/>
    </reaction>
</comment>
<evidence type="ECO:0000256" key="9">
    <source>
        <dbReference type="ARBA" id="ARBA00022741"/>
    </source>
</evidence>
<dbReference type="InterPro" id="IPR003594">
    <property type="entry name" value="HATPase_dom"/>
</dbReference>
<evidence type="ECO:0000256" key="13">
    <source>
        <dbReference type="ARBA" id="ARBA00023012"/>
    </source>
</evidence>
<feature type="transmembrane region" description="Helical" evidence="15">
    <location>
        <begin position="161"/>
        <end position="181"/>
    </location>
</feature>
<name>A0A5B8FU32_9RHOB</name>
<keyword evidence="9" id="KW-0547">Nucleotide-binding</keyword>
<evidence type="ECO:0000256" key="1">
    <source>
        <dbReference type="ARBA" id="ARBA00000085"/>
    </source>
</evidence>
<dbReference type="PROSITE" id="PS50109">
    <property type="entry name" value="HIS_KIN"/>
    <property type="match status" value="1"/>
</dbReference>
<evidence type="ECO:0000313" key="19">
    <source>
        <dbReference type="Proteomes" id="UP000305888"/>
    </source>
</evidence>
<evidence type="ECO:0000313" key="18">
    <source>
        <dbReference type="EMBL" id="QDL90764.1"/>
    </source>
</evidence>
<evidence type="ECO:0000259" key="17">
    <source>
        <dbReference type="PROSITE" id="PS50885"/>
    </source>
</evidence>
<dbReference type="InterPro" id="IPR036890">
    <property type="entry name" value="HATPase_C_sf"/>
</dbReference>
<keyword evidence="10" id="KW-0418">Kinase</keyword>
<dbReference type="PANTHER" id="PTHR44936:SF5">
    <property type="entry name" value="SENSOR HISTIDINE KINASE ENVZ"/>
    <property type="match status" value="1"/>
</dbReference>
<dbReference type="CDD" id="cd00082">
    <property type="entry name" value="HisKA"/>
    <property type="match status" value="1"/>
</dbReference>
<dbReference type="PROSITE" id="PS50885">
    <property type="entry name" value="HAMP"/>
    <property type="match status" value="1"/>
</dbReference>
<feature type="domain" description="HAMP" evidence="17">
    <location>
        <begin position="182"/>
        <end position="233"/>
    </location>
</feature>
<dbReference type="GO" id="GO:0005524">
    <property type="term" value="F:ATP binding"/>
    <property type="evidence" value="ECO:0007669"/>
    <property type="project" value="UniProtKB-KW"/>
</dbReference>
<keyword evidence="7" id="KW-0808">Transferase</keyword>
<dbReference type="Pfam" id="PF02518">
    <property type="entry name" value="HATPase_c"/>
    <property type="match status" value="1"/>
</dbReference>
<proteinExistence type="predicted"/>
<protein>
    <recommendedName>
        <fullName evidence="3">histidine kinase</fullName>
        <ecNumber evidence="3">2.7.13.3</ecNumber>
    </recommendedName>
</protein>
<evidence type="ECO:0000256" key="4">
    <source>
        <dbReference type="ARBA" id="ARBA00022475"/>
    </source>
</evidence>
<comment type="subcellular location">
    <subcellularLocation>
        <location evidence="2">Cell inner membrane</location>
        <topology evidence="2">Multi-pass membrane protein</topology>
    </subcellularLocation>
</comment>
<dbReference type="CDD" id="cd00075">
    <property type="entry name" value="HATPase"/>
    <property type="match status" value="1"/>
</dbReference>
<dbReference type="SMART" id="SM00388">
    <property type="entry name" value="HisKA"/>
    <property type="match status" value="1"/>
</dbReference>
<dbReference type="Gene3D" id="3.30.565.10">
    <property type="entry name" value="Histidine kinase-like ATPase, C-terminal domain"/>
    <property type="match status" value="1"/>
</dbReference>
<evidence type="ECO:0000256" key="2">
    <source>
        <dbReference type="ARBA" id="ARBA00004429"/>
    </source>
</evidence>
<dbReference type="KEGG" id="ppru:FDP22_02540"/>
<dbReference type="GO" id="GO:0000155">
    <property type="term" value="F:phosphorelay sensor kinase activity"/>
    <property type="evidence" value="ECO:0007669"/>
    <property type="project" value="InterPro"/>
</dbReference>
<evidence type="ECO:0000256" key="14">
    <source>
        <dbReference type="ARBA" id="ARBA00023136"/>
    </source>
</evidence>
<keyword evidence="12 15" id="KW-1133">Transmembrane helix</keyword>
<evidence type="ECO:0000256" key="3">
    <source>
        <dbReference type="ARBA" id="ARBA00012438"/>
    </source>
</evidence>
<dbReference type="Pfam" id="PF00672">
    <property type="entry name" value="HAMP"/>
    <property type="match status" value="1"/>
</dbReference>
<accession>A0A5B8FU32</accession>
<evidence type="ECO:0000256" key="10">
    <source>
        <dbReference type="ARBA" id="ARBA00022777"/>
    </source>
</evidence>
<dbReference type="Gene3D" id="1.10.287.130">
    <property type="match status" value="1"/>
</dbReference>
<keyword evidence="6" id="KW-0597">Phosphoprotein</keyword>
<dbReference type="InterPro" id="IPR004358">
    <property type="entry name" value="Sig_transdc_His_kin-like_C"/>
</dbReference>
<dbReference type="InterPro" id="IPR005467">
    <property type="entry name" value="His_kinase_dom"/>
</dbReference>
<evidence type="ECO:0000256" key="6">
    <source>
        <dbReference type="ARBA" id="ARBA00022553"/>
    </source>
</evidence>
<dbReference type="RefSeq" id="WP_138576487.1">
    <property type="nucleotide sequence ID" value="NZ_CP040818.1"/>
</dbReference>
<keyword evidence="5" id="KW-0997">Cell inner membrane</keyword>
<dbReference type="InterPro" id="IPR050980">
    <property type="entry name" value="2C_sensor_his_kinase"/>
</dbReference>
<keyword evidence="14 15" id="KW-0472">Membrane</keyword>
<evidence type="ECO:0000256" key="15">
    <source>
        <dbReference type="SAM" id="Phobius"/>
    </source>
</evidence>
<dbReference type="EC" id="2.7.13.3" evidence="3"/>
<dbReference type="OrthoDB" id="9804645at2"/>
<dbReference type="Pfam" id="PF00512">
    <property type="entry name" value="HisKA"/>
    <property type="match status" value="1"/>
</dbReference>
<dbReference type="SMART" id="SM00304">
    <property type="entry name" value="HAMP"/>
    <property type="match status" value="1"/>
</dbReference>